<sequence length="162" mass="18688">MEEEHWEDEEVTMASGWNVNNPVFANFLLYAGVLAIKMIAMGTITAYYRIKKSVFANPEDAEILKKEPKFNDPDVERVRRAHQNDCENLPIFWILGLLFVHTDPSPTVAMYLYRIYCITRISHSVLYLRGSKLRPIPFIVGVAINIYMGISVVMYGFSLNRH</sequence>
<evidence type="ECO:0000256" key="3">
    <source>
        <dbReference type="ARBA" id="ARBA00004477"/>
    </source>
</evidence>
<keyword evidence="8" id="KW-1000">Mitochondrion outer membrane</keyword>
<evidence type="ECO:0000256" key="4">
    <source>
        <dbReference type="ARBA" id="ARBA00010459"/>
    </source>
</evidence>
<dbReference type="Proteomes" id="UP001497623">
    <property type="component" value="Unassembled WGS sequence"/>
</dbReference>
<dbReference type="InterPro" id="IPR001129">
    <property type="entry name" value="Membr-assoc_MAPEG"/>
</dbReference>
<comment type="similarity">
    <text evidence="4">Belongs to the MAPEG family.</text>
</comment>
<evidence type="ECO:0000256" key="1">
    <source>
        <dbReference type="ARBA" id="ARBA00003701"/>
    </source>
</evidence>
<dbReference type="GO" id="GO:0005741">
    <property type="term" value="C:mitochondrial outer membrane"/>
    <property type="evidence" value="ECO:0007669"/>
    <property type="project" value="UniProtKB-SubCell"/>
</dbReference>
<dbReference type="AlphaFoldDB" id="A0AAV2R9K9"/>
<evidence type="ECO:0000256" key="14">
    <source>
        <dbReference type="ARBA" id="ARBA00038540"/>
    </source>
</evidence>
<comment type="subunit">
    <text evidence="14">Homotrimer; The trimer binds only one molecule of glutathione.</text>
</comment>
<accession>A0AAV2R9K9</accession>
<evidence type="ECO:0000313" key="18">
    <source>
        <dbReference type="EMBL" id="CAL4120942.1"/>
    </source>
</evidence>
<dbReference type="PANTHER" id="PTHR10689:SF6">
    <property type="entry name" value="MICROSOMAL GLUTATHIONE S-TRANSFERASE 1"/>
    <property type="match status" value="1"/>
</dbReference>
<keyword evidence="11" id="KW-0007">Acetylation</keyword>
<dbReference type="GO" id="GO:0005789">
    <property type="term" value="C:endoplasmic reticulum membrane"/>
    <property type="evidence" value="ECO:0007669"/>
    <property type="project" value="UniProtKB-SubCell"/>
</dbReference>
<evidence type="ECO:0000256" key="6">
    <source>
        <dbReference type="ARBA" id="ARBA00022679"/>
    </source>
</evidence>
<evidence type="ECO:0000256" key="17">
    <source>
        <dbReference type="SAM" id="Phobius"/>
    </source>
</evidence>
<comment type="catalytic activity">
    <reaction evidence="16">
        <text>RX + glutathione = an S-substituted glutathione + a halide anion + H(+)</text>
        <dbReference type="Rhea" id="RHEA:16437"/>
        <dbReference type="ChEBI" id="CHEBI:15378"/>
        <dbReference type="ChEBI" id="CHEBI:16042"/>
        <dbReference type="ChEBI" id="CHEBI:17792"/>
        <dbReference type="ChEBI" id="CHEBI:57925"/>
        <dbReference type="ChEBI" id="CHEBI:90779"/>
        <dbReference type="EC" id="2.5.1.18"/>
    </reaction>
    <physiologicalReaction direction="left-to-right" evidence="16">
        <dbReference type="Rhea" id="RHEA:16438"/>
    </physiologicalReaction>
</comment>
<gene>
    <name evidence="18" type="ORF">MNOR_LOCUS22227</name>
</gene>
<evidence type="ECO:0000256" key="16">
    <source>
        <dbReference type="ARBA" id="ARBA00049385"/>
    </source>
</evidence>
<dbReference type="EC" id="2.5.1.18" evidence="5"/>
<dbReference type="EMBL" id="CAXKWB010018539">
    <property type="protein sequence ID" value="CAL4120942.1"/>
    <property type="molecule type" value="Genomic_DNA"/>
</dbReference>
<keyword evidence="10 17" id="KW-1133">Transmembrane helix</keyword>
<comment type="subcellular location">
    <subcellularLocation>
        <location evidence="3">Endoplasmic reticulum membrane</location>
        <topology evidence="3">Multi-pass membrane protein</topology>
    </subcellularLocation>
    <subcellularLocation>
        <location evidence="2">Mitochondrion outer membrane</location>
    </subcellularLocation>
</comment>
<evidence type="ECO:0000256" key="9">
    <source>
        <dbReference type="ARBA" id="ARBA00022824"/>
    </source>
</evidence>
<evidence type="ECO:0000256" key="8">
    <source>
        <dbReference type="ARBA" id="ARBA00022787"/>
    </source>
</evidence>
<protein>
    <recommendedName>
        <fullName evidence="15">Microsomal glutathione S-transferase 1</fullName>
        <ecNumber evidence="5">2.5.1.18</ecNumber>
    </recommendedName>
</protein>
<dbReference type="FunFam" id="1.20.120.550:FF:000002">
    <property type="entry name" value="Microsomal glutathione S-transferase 1"/>
    <property type="match status" value="1"/>
</dbReference>
<evidence type="ECO:0000256" key="10">
    <source>
        <dbReference type="ARBA" id="ARBA00022989"/>
    </source>
</evidence>
<dbReference type="InterPro" id="IPR023352">
    <property type="entry name" value="MAPEG-like_dom_sf"/>
</dbReference>
<proteinExistence type="inferred from homology"/>
<keyword evidence="12" id="KW-0496">Mitochondrion</keyword>
<feature type="transmembrane region" description="Helical" evidence="17">
    <location>
        <begin position="136"/>
        <end position="157"/>
    </location>
</feature>
<feature type="transmembrane region" description="Helical" evidence="17">
    <location>
        <begin position="27"/>
        <end position="48"/>
    </location>
</feature>
<dbReference type="Pfam" id="PF01124">
    <property type="entry name" value="MAPEG"/>
    <property type="match status" value="1"/>
</dbReference>
<keyword evidence="6" id="KW-0808">Transferase</keyword>
<evidence type="ECO:0000256" key="5">
    <source>
        <dbReference type="ARBA" id="ARBA00012452"/>
    </source>
</evidence>
<keyword evidence="13 17" id="KW-0472">Membrane</keyword>
<reference evidence="18 19" key="1">
    <citation type="submission" date="2024-05" db="EMBL/GenBank/DDBJ databases">
        <authorList>
            <person name="Wallberg A."/>
        </authorList>
    </citation>
    <scope>NUCLEOTIDE SEQUENCE [LARGE SCALE GENOMIC DNA]</scope>
</reference>
<comment type="caution">
    <text evidence="18">The sequence shown here is derived from an EMBL/GenBank/DDBJ whole genome shotgun (WGS) entry which is preliminary data.</text>
</comment>
<dbReference type="GO" id="GO:0004364">
    <property type="term" value="F:glutathione transferase activity"/>
    <property type="evidence" value="ECO:0007669"/>
    <property type="project" value="UniProtKB-EC"/>
</dbReference>
<dbReference type="Gene3D" id="1.20.120.550">
    <property type="entry name" value="Membrane associated eicosanoid/glutathione metabolism-like domain"/>
    <property type="match status" value="1"/>
</dbReference>
<evidence type="ECO:0000256" key="11">
    <source>
        <dbReference type="ARBA" id="ARBA00022990"/>
    </source>
</evidence>
<evidence type="ECO:0000256" key="2">
    <source>
        <dbReference type="ARBA" id="ARBA00004294"/>
    </source>
</evidence>
<dbReference type="PANTHER" id="PTHR10689">
    <property type="entry name" value="MICROSOMAL GLUTATHIONE S-TRANSFERASE 1"/>
    <property type="match status" value="1"/>
</dbReference>
<organism evidence="18 19">
    <name type="scientific">Meganyctiphanes norvegica</name>
    <name type="common">Northern krill</name>
    <name type="synonym">Thysanopoda norvegica</name>
    <dbReference type="NCBI Taxonomy" id="48144"/>
    <lineage>
        <taxon>Eukaryota</taxon>
        <taxon>Metazoa</taxon>
        <taxon>Ecdysozoa</taxon>
        <taxon>Arthropoda</taxon>
        <taxon>Crustacea</taxon>
        <taxon>Multicrustacea</taxon>
        <taxon>Malacostraca</taxon>
        <taxon>Eumalacostraca</taxon>
        <taxon>Eucarida</taxon>
        <taxon>Euphausiacea</taxon>
        <taxon>Euphausiidae</taxon>
        <taxon>Meganyctiphanes</taxon>
    </lineage>
</organism>
<comment type="function">
    <text evidence="1">Conjugation of reduced glutathione to a wide number of exogenous and endogenous hydrophobic electrophiles.</text>
</comment>
<keyword evidence="7 17" id="KW-0812">Transmembrane</keyword>
<evidence type="ECO:0000313" key="19">
    <source>
        <dbReference type="Proteomes" id="UP001497623"/>
    </source>
</evidence>
<evidence type="ECO:0000256" key="7">
    <source>
        <dbReference type="ARBA" id="ARBA00022692"/>
    </source>
</evidence>
<evidence type="ECO:0000256" key="15">
    <source>
        <dbReference type="ARBA" id="ARBA00039397"/>
    </source>
</evidence>
<keyword evidence="9" id="KW-0256">Endoplasmic reticulum</keyword>
<evidence type="ECO:0000256" key="13">
    <source>
        <dbReference type="ARBA" id="ARBA00023136"/>
    </source>
</evidence>
<evidence type="ECO:0000256" key="12">
    <source>
        <dbReference type="ARBA" id="ARBA00023128"/>
    </source>
</evidence>
<dbReference type="SUPFAM" id="SSF161084">
    <property type="entry name" value="MAPEG domain-like"/>
    <property type="match status" value="1"/>
</dbReference>
<name>A0AAV2R9K9_MEGNR</name>
<keyword evidence="19" id="KW-1185">Reference proteome</keyword>
<dbReference type="InterPro" id="IPR040162">
    <property type="entry name" value="MGST1-like"/>
</dbReference>